<dbReference type="VEuPathDB" id="AmoebaDB:ACA1_320310"/>
<gene>
    <name evidence="1" type="ORF">ACA1_320310</name>
</gene>
<sequence>MYDVTADDWTPHPSGSDAPFDVSYHKCPSGTALSTWSLIYGTISGNNWDRIDMHSADGCMTLTRLRTPGAQL</sequence>
<dbReference type="Proteomes" id="UP000011083">
    <property type="component" value="Unassembled WGS sequence"/>
</dbReference>
<organism evidence="1 2">
    <name type="scientific">Acanthamoeba castellanii (strain ATCC 30010 / Neff)</name>
    <dbReference type="NCBI Taxonomy" id="1257118"/>
    <lineage>
        <taxon>Eukaryota</taxon>
        <taxon>Amoebozoa</taxon>
        <taxon>Discosea</taxon>
        <taxon>Longamoebia</taxon>
        <taxon>Centramoebida</taxon>
        <taxon>Acanthamoebidae</taxon>
        <taxon>Acanthamoeba</taxon>
    </lineage>
</organism>
<name>L8H4X3_ACACF</name>
<evidence type="ECO:0000313" key="2">
    <source>
        <dbReference type="Proteomes" id="UP000011083"/>
    </source>
</evidence>
<evidence type="ECO:0000313" key="1">
    <source>
        <dbReference type="EMBL" id="ELR20277.1"/>
    </source>
</evidence>
<proteinExistence type="predicted"/>
<dbReference type="RefSeq" id="XP_004342390.1">
    <property type="nucleotide sequence ID" value="XM_004342341.1"/>
</dbReference>
<reference evidence="1 2" key="1">
    <citation type="journal article" date="2013" name="Genome Biol.">
        <title>Genome of Acanthamoeba castellanii highlights extensive lateral gene transfer and early evolution of tyrosine kinase signaling.</title>
        <authorList>
            <person name="Clarke M."/>
            <person name="Lohan A.J."/>
            <person name="Liu B."/>
            <person name="Lagkouvardos I."/>
            <person name="Roy S."/>
            <person name="Zafar N."/>
            <person name="Bertelli C."/>
            <person name="Schilde C."/>
            <person name="Kianianmomeni A."/>
            <person name="Burglin T.R."/>
            <person name="Frech C."/>
            <person name="Turcotte B."/>
            <person name="Kopec K.O."/>
            <person name="Synnott J.M."/>
            <person name="Choo C."/>
            <person name="Paponov I."/>
            <person name="Finkler A."/>
            <person name="Soon Heng Tan C."/>
            <person name="Hutchins A.P."/>
            <person name="Weinmeier T."/>
            <person name="Rattei T."/>
            <person name="Chu J.S."/>
            <person name="Gimenez G."/>
            <person name="Irimia M."/>
            <person name="Rigden D.J."/>
            <person name="Fitzpatrick D.A."/>
            <person name="Lorenzo-Morales J."/>
            <person name="Bateman A."/>
            <person name="Chiu C.H."/>
            <person name="Tang P."/>
            <person name="Hegemann P."/>
            <person name="Fromm H."/>
            <person name="Raoult D."/>
            <person name="Greub G."/>
            <person name="Miranda-Saavedra D."/>
            <person name="Chen N."/>
            <person name="Nash P."/>
            <person name="Ginger M.L."/>
            <person name="Horn M."/>
            <person name="Schaap P."/>
            <person name="Caler L."/>
            <person name="Loftus B."/>
        </authorList>
    </citation>
    <scope>NUCLEOTIDE SEQUENCE [LARGE SCALE GENOMIC DNA]</scope>
    <source>
        <strain evidence="1 2">Neff</strain>
    </source>
</reference>
<protein>
    <submittedName>
        <fullName evidence="1">Uncharacterized protein</fullName>
    </submittedName>
</protein>
<accession>L8H4X3</accession>
<dbReference type="KEGG" id="acan:ACA1_320310"/>
<dbReference type="GeneID" id="14921126"/>
<dbReference type="EMBL" id="KB007924">
    <property type="protein sequence ID" value="ELR20277.1"/>
    <property type="molecule type" value="Genomic_DNA"/>
</dbReference>
<dbReference type="AlphaFoldDB" id="L8H4X3"/>
<keyword evidence="2" id="KW-1185">Reference proteome</keyword>